<reference evidence="3" key="1">
    <citation type="submission" date="2021-02" db="EMBL/GenBank/DDBJ databases">
        <authorList>
            <person name="Nowell W R."/>
        </authorList>
    </citation>
    <scope>NUCLEOTIDE SEQUENCE</scope>
</reference>
<organism evidence="3 4">
    <name type="scientific">Adineta steineri</name>
    <dbReference type="NCBI Taxonomy" id="433720"/>
    <lineage>
        <taxon>Eukaryota</taxon>
        <taxon>Metazoa</taxon>
        <taxon>Spiralia</taxon>
        <taxon>Gnathifera</taxon>
        <taxon>Rotifera</taxon>
        <taxon>Eurotatoria</taxon>
        <taxon>Bdelloidea</taxon>
        <taxon>Adinetida</taxon>
        <taxon>Adinetidae</taxon>
        <taxon>Adineta</taxon>
    </lineage>
</organism>
<sequence>MKRSFASLLIFVIVLNGILSSPTSCPPYSCIVDTSYCFCGVTQTPDDRCCTMKCTQCGPEFFNQPWLTMNWGSFDFSTLDLSLPDRK</sequence>
<dbReference type="Proteomes" id="UP000663832">
    <property type="component" value="Unassembled WGS sequence"/>
</dbReference>
<comment type="caution">
    <text evidence="3">The sequence shown here is derived from an EMBL/GenBank/DDBJ whole genome shotgun (WGS) entry which is preliminary data.</text>
</comment>
<evidence type="ECO:0000313" key="3">
    <source>
        <dbReference type="EMBL" id="CAF1231682.1"/>
    </source>
</evidence>
<dbReference type="EMBL" id="CAJNOI010000003">
    <property type="protein sequence ID" value="CAF0732857.1"/>
    <property type="molecule type" value="Genomic_DNA"/>
</dbReference>
<keyword evidence="4" id="KW-1185">Reference proteome</keyword>
<protein>
    <submittedName>
        <fullName evidence="3">Uncharacterized protein</fullName>
    </submittedName>
</protein>
<proteinExistence type="predicted"/>
<dbReference type="OrthoDB" id="10030034at2759"/>
<name>A0A814YP61_9BILA</name>
<evidence type="ECO:0000313" key="4">
    <source>
        <dbReference type="Proteomes" id="UP000663832"/>
    </source>
</evidence>
<accession>A0A814YP61</accession>
<dbReference type="EMBL" id="CAJNOM010000209">
    <property type="protein sequence ID" value="CAF1231682.1"/>
    <property type="molecule type" value="Genomic_DNA"/>
</dbReference>
<dbReference type="Proteomes" id="UP000663877">
    <property type="component" value="Unassembled WGS sequence"/>
</dbReference>
<evidence type="ECO:0000313" key="2">
    <source>
        <dbReference type="EMBL" id="CAF0732857.1"/>
    </source>
</evidence>
<evidence type="ECO:0000256" key="1">
    <source>
        <dbReference type="SAM" id="SignalP"/>
    </source>
</evidence>
<gene>
    <name evidence="2" type="ORF">BJG266_LOCUS1308</name>
    <name evidence="3" type="ORF">QVE165_LOCUS27471</name>
</gene>
<feature type="chain" id="PRO_5035685854" evidence="1">
    <location>
        <begin position="21"/>
        <end position="87"/>
    </location>
</feature>
<dbReference type="AlphaFoldDB" id="A0A814YP61"/>
<keyword evidence="1" id="KW-0732">Signal</keyword>
<feature type="signal peptide" evidence="1">
    <location>
        <begin position="1"/>
        <end position="20"/>
    </location>
</feature>